<reference evidence="2 3" key="1">
    <citation type="submission" date="2018-04" db="EMBL/GenBank/DDBJ databases">
        <title>Aerococcus urinae genomes.</title>
        <authorList>
            <person name="Hilt E."/>
            <person name="Gilbert N.M."/>
            <person name="Thomas-White K."/>
            <person name="Putonti C."/>
            <person name="Lewis A.L."/>
            <person name="Visck K.L."/>
            <person name="Wolfe A.J."/>
        </authorList>
    </citation>
    <scope>NUCLEOTIDE SEQUENCE [LARGE SCALE GENOMIC DNA]</scope>
    <source>
        <strain evidence="2 3">UMB7480</strain>
    </source>
</reference>
<evidence type="ECO:0000313" key="3">
    <source>
        <dbReference type="Proteomes" id="UP000251923"/>
    </source>
</evidence>
<name>A0A329P2F5_9LACT</name>
<organism evidence="2 3">
    <name type="scientific">Aerococcus urinae</name>
    <dbReference type="NCBI Taxonomy" id="1376"/>
    <lineage>
        <taxon>Bacteria</taxon>
        <taxon>Bacillati</taxon>
        <taxon>Bacillota</taxon>
        <taxon>Bacilli</taxon>
        <taxon>Lactobacillales</taxon>
        <taxon>Aerococcaceae</taxon>
        <taxon>Aerococcus</taxon>
    </lineage>
</organism>
<feature type="domain" description="Primase C-terminal 1" evidence="1">
    <location>
        <begin position="236"/>
        <end position="302"/>
    </location>
</feature>
<proteinExistence type="predicted"/>
<dbReference type="SMART" id="SM00942">
    <property type="entry name" value="PriCT_1"/>
    <property type="match status" value="1"/>
</dbReference>
<evidence type="ECO:0000313" key="2">
    <source>
        <dbReference type="EMBL" id="RAV78436.1"/>
    </source>
</evidence>
<dbReference type="RefSeq" id="WP_102723058.1">
    <property type="nucleotide sequence ID" value="NZ_JASOKO010000011.1"/>
</dbReference>
<dbReference type="InterPro" id="IPR014820">
    <property type="entry name" value="PriCT_1"/>
</dbReference>
<dbReference type="GeneID" id="86971090"/>
<evidence type="ECO:0000259" key="1">
    <source>
        <dbReference type="SMART" id="SM00942"/>
    </source>
</evidence>
<dbReference type="Pfam" id="PF08708">
    <property type="entry name" value="PriCT_1"/>
    <property type="match status" value="1"/>
</dbReference>
<gene>
    <name evidence="2" type="ORF">DBT54_07265</name>
</gene>
<comment type="caution">
    <text evidence="2">The sequence shown here is derived from an EMBL/GenBank/DDBJ whole genome shotgun (WGS) entry which is preliminary data.</text>
</comment>
<dbReference type="EMBL" id="QMHM01000013">
    <property type="protein sequence ID" value="RAV78436.1"/>
    <property type="molecule type" value="Genomic_DNA"/>
</dbReference>
<protein>
    <recommendedName>
        <fullName evidence="1">Primase C-terminal 1 domain-containing protein</fullName>
    </recommendedName>
</protein>
<sequence>MIYTTKGVKNNQLTECHSNGSDFETLAYLCKNNIQHLEGVQAQNNGDKPVPDEIKLNDCIYFFSGKIKGNKRSDSETINKSLITLDIEPRAIISQDSPIVYDYLNFEETIKQLKQELKGFKYIIYPTINSQPNHARIRVILEPEHSMTKEETTTITQRLIDHFKYIPIDPSSGNFSRLMGMPVDNGLHDNYKVIVNRDGAKVPVIRPQQQEKTTFTVDYSQLGGSGYIGKVPRLLQEVYSGIGQGKRNNFFTKAFGTLLTAKVDPEYCIMICQDWNERFTQPPLSDKELASVMDSVLTREERKRGVVMNE</sequence>
<accession>A0A329P2F5</accession>
<dbReference type="Proteomes" id="UP000251923">
    <property type="component" value="Unassembled WGS sequence"/>
</dbReference>
<dbReference type="AlphaFoldDB" id="A0A329P2F5"/>